<evidence type="ECO:0000313" key="3">
    <source>
        <dbReference type="Proteomes" id="UP000474758"/>
    </source>
</evidence>
<keyword evidence="3" id="KW-1185">Reference proteome</keyword>
<organism evidence="2 3">
    <name type="scientific">Paragemmobacter kunshanensis</name>
    <dbReference type="NCBI Taxonomy" id="2583234"/>
    <lineage>
        <taxon>Bacteria</taxon>
        <taxon>Pseudomonadati</taxon>
        <taxon>Pseudomonadota</taxon>
        <taxon>Alphaproteobacteria</taxon>
        <taxon>Rhodobacterales</taxon>
        <taxon>Paracoccaceae</taxon>
        <taxon>Paragemmobacter</taxon>
    </lineage>
</organism>
<dbReference type="RefSeq" id="WP_165050150.1">
    <property type="nucleotide sequence ID" value="NZ_JAALFE010000010.1"/>
</dbReference>
<proteinExistence type="predicted"/>
<accession>A0A6M1TZ54</accession>
<reference evidence="2 3" key="1">
    <citation type="submission" date="2020-02" db="EMBL/GenBank/DDBJ databases">
        <title>Rhodobacter translucens sp. nov., a novel bacterium isolated from activated sludge.</title>
        <authorList>
            <person name="Liu J."/>
        </authorList>
    </citation>
    <scope>NUCLEOTIDE SEQUENCE [LARGE SCALE GENOMIC DNA]</scope>
    <source>
        <strain evidence="2 3">HX-7-19</strain>
    </source>
</reference>
<dbReference type="AlphaFoldDB" id="A0A6M1TZ54"/>
<dbReference type="EMBL" id="JAALFE010000010">
    <property type="protein sequence ID" value="NGQ91522.1"/>
    <property type="molecule type" value="Genomic_DNA"/>
</dbReference>
<evidence type="ECO:0000256" key="1">
    <source>
        <dbReference type="SAM" id="MobiDB-lite"/>
    </source>
</evidence>
<sequence length="52" mass="5616">MDHPFPIMGDEGGQRRGGLAAALVAMRKMRGGEVPPRASDWQSGDQAEIDHL</sequence>
<name>A0A6M1TZ54_9RHOB</name>
<feature type="region of interest" description="Disordered" evidence="1">
    <location>
        <begin position="30"/>
        <end position="52"/>
    </location>
</feature>
<dbReference type="Proteomes" id="UP000474758">
    <property type="component" value="Unassembled WGS sequence"/>
</dbReference>
<comment type="caution">
    <text evidence="2">The sequence shown here is derived from an EMBL/GenBank/DDBJ whole genome shotgun (WGS) entry which is preliminary data.</text>
</comment>
<evidence type="ECO:0000313" key="2">
    <source>
        <dbReference type="EMBL" id="NGQ91522.1"/>
    </source>
</evidence>
<gene>
    <name evidence="2" type="ORF">G5V65_11500</name>
</gene>
<protein>
    <submittedName>
        <fullName evidence="2">Uncharacterized protein</fullName>
    </submittedName>
</protein>